<keyword evidence="2" id="KW-1185">Reference proteome</keyword>
<dbReference type="AlphaFoldDB" id="A0A7G2CPE2"/>
<evidence type="ECO:0000313" key="1">
    <source>
        <dbReference type="EMBL" id="CAD2220824.1"/>
    </source>
</evidence>
<organism evidence="1 2">
    <name type="scientific">Angomonas deanei</name>
    <dbReference type="NCBI Taxonomy" id="59799"/>
    <lineage>
        <taxon>Eukaryota</taxon>
        <taxon>Discoba</taxon>
        <taxon>Euglenozoa</taxon>
        <taxon>Kinetoplastea</taxon>
        <taxon>Metakinetoplastina</taxon>
        <taxon>Trypanosomatida</taxon>
        <taxon>Trypanosomatidae</taxon>
        <taxon>Strigomonadinae</taxon>
        <taxon>Angomonas</taxon>
    </lineage>
</organism>
<protein>
    <submittedName>
        <fullName evidence="1">Uncharacterized protein</fullName>
    </submittedName>
</protein>
<evidence type="ECO:0000313" key="2">
    <source>
        <dbReference type="Proteomes" id="UP000515908"/>
    </source>
</evidence>
<reference evidence="1 2" key="1">
    <citation type="submission" date="2020-08" db="EMBL/GenBank/DDBJ databases">
        <authorList>
            <person name="Newling K."/>
            <person name="Davey J."/>
            <person name="Forrester S."/>
        </authorList>
    </citation>
    <scope>NUCLEOTIDE SEQUENCE [LARGE SCALE GENOMIC DNA]</scope>
    <source>
        <strain evidence="2">Crithidia deanei Carvalho (ATCC PRA-265)</strain>
    </source>
</reference>
<dbReference type="VEuPathDB" id="TriTrypDB:ADEAN_000834700"/>
<gene>
    <name evidence="1" type="ORF">ADEAN_000834700</name>
</gene>
<sequence length="379" mass="41189">MEVKYPSPVPPFLSTTVRYVIPSPIQPMSLVNASLADILQDNDCTVVLCGTGDEGRAAVSCFLSTEEENERLLCLCFGSKGMLRLHQTKIPAESVMRRCQRLLYCVEEDNSSGVPPTSLLRGDASANLWLGSTMYFAQDNLGRAALRCGANWRIKAAAPETFDAVKQLTVLQDVIFPGLNLLSPSISSVSFTAIDQCAFSLHVSGTYLHLHPTLSCFPSNSCHPVRVTLTSSAFSAIRGEALFTDVLLRSIQEAPVGHPGTLIFDVQIASDAGKAEYTDVPLPVPGEVTLLYTYALYHYGASWIASDPADVFDHVISLIPLYLSTPSVFLTMMEQFDQVCAVAERHLRKRQEKASGGLIALFGNLTSSSTEPDSLCEVE</sequence>
<dbReference type="EMBL" id="LR877162">
    <property type="protein sequence ID" value="CAD2220824.1"/>
    <property type="molecule type" value="Genomic_DNA"/>
</dbReference>
<name>A0A7G2CPE2_9TRYP</name>
<accession>A0A7G2CPE2</accession>
<proteinExistence type="predicted"/>
<dbReference type="Proteomes" id="UP000515908">
    <property type="component" value="Chromosome 18"/>
</dbReference>